<dbReference type="InterPro" id="IPR001841">
    <property type="entry name" value="Znf_RING"/>
</dbReference>
<dbReference type="HOGENOM" id="CLU_030109_1_0_1"/>
<keyword evidence="2 4" id="KW-0863">Zinc-finger</keyword>
<keyword evidence="8" id="KW-1185">Reference proteome</keyword>
<evidence type="ECO:0000256" key="3">
    <source>
        <dbReference type="ARBA" id="ARBA00022833"/>
    </source>
</evidence>
<accession>A0A0C3G8W0</accession>
<keyword evidence="3" id="KW-0862">Zinc</keyword>
<dbReference type="PROSITE" id="PS00518">
    <property type="entry name" value="ZF_RING_1"/>
    <property type="match status" value="1"/>
</dbReference>
<feature type="compositionally biased region" description="Low complexity" evidence="5">
    <location>
        <begin position="165"/>
        <end position="177"/>
    </location>
</feature>
<dbReference type="InterPro" id="IPR013083">
    <property type="entry name" value="Znf_RING/FYVE/PHD"/>
</dbReference>
<proteinExistence type="predicted"/>
<dbReference type="OrthoDB" id="6105938at2759"/>
<dbReference type="Gene3D" id="3.30.40.10">
    <property type="entry name" value="Zinc/RING finger domain, C3HC4 (zinc finger)"/>
    <property type="match status" value="1"/>
</dbReference>
<dbReference type="Pfam" id="PF26609">
    <property type="entry name" value="DUF8191"/>
    <property type="match status" value="1"/>
</dbReference>
<evidence type="ECO:0000256" key="1">
    <source>
        <dbReference type="ARBA" id="ARBA00022723"/>
    </source>
</evidence>
<name>A0A0C3G8W0_PILCF</name>
<feature type="compositionally biased region" description="Polar residues" evidence="5">
    <location>
        <begin position="28"/>
        <end position="47"/>
    </location>
</feature>
<dbReference type="AlphaFoldDB" id="A0A0C3G8W0"/>
<dbReference type="PANTHER" id="PTHR23041:SF78">
    <property type="entry name" value="E3 UBIQUITIN-PROTEIN LIGASE RNF4"/>
    <property type="match status" value="1"/>
</dbReference>
<evidence type="ECO:0000313" key="8">
    <source>
        <dbReference type="Proteomes" id="UP000054166"/>
    </source>
</evidence>
<feature type="compositionally biased region" description="Polar residues" evidence="5">
    <location>
        <begin position="118"/>
        <end position="131"/>
    </location>
</feature>
<sequence>MSLTERSHRRNGTRRAGFSRVAEDLSAMQVTIPTPPSSTAGHSSTSVIIGGRRRKSRSPGSTRSRTDGATIATVVSKKRKSTASSSSGATSSMYFTDDIAGDRGRKSKLKTQSRHSVENTISAVEQQSQQYIRRLSKKERSKSRDSRERTRKHPLSEASVTGEKSGANTTTISSSAASELSRLKKELEAIKKELDPLKKQAYENRKTINSQSKVIDELRLKLSNGEKTIRDTEHQIQKLKSKSKRSDETIANIEGNLNCQICMELLLKPFALSPCGHVLCQSCLQGWFRKAPPNDEDMYDDDDPDYLMYRLKSCPCCRANVRDRPVPVFIVKSIAVALTKSKEAKAGSSAARASPLPVEGDPWAGLFPPARGDEFGEDDDEDGNEDEDEDEDEDEEEDDEDEDDYTEWLTEVFAYGSASEEEPFEGDYVSPQWEPPSVDIDPTDFEFEDLDSDDLNVLRRGATIDMLDVYQMTYSHEEGLVARVDNEQLYLGWNIRLSADDDAGEEFIDYLFKDMLDRPERWDITEGDDGGRVCYRLVPEDEVLNYETTDSEVDIDYGE</sequence>
<dbReference type="PANTHER" id="PTHR23041">
    <property type="entry name" value="RING FINGER DOMAIN-CONTAINING"/>
    <property type="match status" value="1"/>
</dbReference>
<dbReference type="EMBL" id="KN832977">
    <property type="protein sequence ID" value="KIM88174.1"/>
    <property type="molecule type" value="Genomic_DNA"/>
</dbReference>
<reference evidence="8" key="2">
    <citation type="submission" date="2015-01" db="EMBL/GenBank/DDBJ databases">
        <title>Evolutionary Origins and Diversification of the Mycorrhizal Mutualists.</title>
        <authorList>
            <consortium name="DOE Joint Genome Institute"/>
            <consortium name="Mycorrhizal Genomics Consortium"/>
            <person name="Kohler A."/>
            <person name="Kuo A."/>
            <person name="Nagy L.G."/>
            <person name="Floudas D."/>
            <person name="Copeland A."/>
            <person name="Barry K.W."/>
            <person name="Cichocki N."/>
            <person name="Veneault-Fourrey C."/>
            <person name="LaButti K."/>
            <person name="Lindquist E.A."/>
            <person name="Lipzen A."/>
            <person name="Lundell T."/>
            <person name="Morin E."/>
            <person name="Murat C."/>
            <person name="Riley R."/>
            <person name="Ohm R."/>
            <person name="Sun H."/>
            <person name="Tunlid A."/>
            <person name="Henrissat B."/>
            <person name="Grigoriev I.V."/>
            <person name="Hibbett D.S."/>
            <person name="Martin F."/>
        </authorList>
    </citation>
    <scope>NUCLEOTIDE SEQUENCE [LARGE SCALE GENOMIC DNA]</scope>
    <source>
        <strain evidence="8">F 1598</strain>
    </source>
</reference>
<dbReference type="GO" id="GO:0008270">
    <property type="term" value="F:zinc ion binding"/>
    <property type="evidence" value="ECO:0007669"/>
    <property type="project" value="UniProtKB-KW"/>
</dbReference>
<dbReference type="InterPro" id="IPR047134">
    <property type="entry name" value="RNF4"/>
</dbReference>
<feature type="region of interest" description="Disordered" evidence="5">
    <location>
        <begin position="1"/>
        <end position="177"/>
    </location>
</feature>
<dbReference type="InterPro" id="IPR017907">
    <property type="entry name" value="Znf_RING_CS"/>
</dbReference>
<protein>
    <recommendedName>
        <fullName evidence="6">RING-type domain-containing protein</fullName>
    </recommendedName>
</protein>
<organism evidence="7 8">
    <name type="scientific">Piloderma croceum (strain F 1598)</name>
    <dbReference type="NCBI Taxonomy" id="765440"/>
    <lineage>
        <taxon>Eukaryota</taxon>
        <taxon>Fungi</taxon>
        <taxon>Dikarya</taxon>
        <taxon>Basidiomycota</taxon>
        <taxon>Agaricomycotina</taxon>
        <taxon>Agaricomycetes</taxon>
        <taxon>Agaricomycetidae</taxon>
        <taxon>Atheliales</taxon>
        <taxon>Atheliaceae</taxon>
        <taxon>Piloderma</taxon>
    </lineage>
</organism>
<dbReference type="STRING" id="765440.A0A0C3G8W0"/>
<evidence type="ECO:0000259" key="6">
    <source>
        <dbReference type="PROSITE" id="PS50089"/>
    </source>
</evidence>
<keyword evidence="1" id="KW-0479">Metal-binding</keyword>
<dbReference type="Proteomes" id="UP000054166">
    <property type="component" value="Unassembled WGS sequence"/>
</dbReference>
<evidence type="ECO:0000256" key="4">
    <source>
        <dbReference type="PROSITE-ProRule" id="PRU00175"/>
    </source>
</evidence>
<evidence type="ECO:0000256" key="5">
    <source>
        <dbReference type="SAM" id="MobiDB-lite"/>
    </source>
</evidence>
<feature type="compositionally biased region" description="Acidic residues" evidence="5">
    <location>
        <begin position="375"/>
        <end position="405"/>
    </location>
</feature>
<feature type="region of interest" description="Disordered" evidence="5">
    <location>
        <begin position="346"/>
        <end position="405"/>
    </location>
</feature>
<reference evidence="7 8" key="1">
    <citation type="submission" date="2014-04" db="EMBL/GenBank/DDBJ databases">
        <authorList>
            <consortium name="DOE Joint Genome Institute"/>
            <person name="Kuo A."/>
            <person name="Tarkka M."/>
            <person name="Buscot F."/>
            <person name="Kohler A."/>
            <person name="Nagy L.G."/>
            <person name="Floudas D."/>
            <person name="Copeland A."/>
            <person name="Barry K.W."/>
            <person name="Cichocki N."/>
            <person name="Veneault-Fourrey C."/>
            <person name="LaButti K."/>
            <person name="Lindquist E.A."/>
            <person name="Lipzen A."/>
            <person name="Lundell T."/>
            <person name="Morin E."/>
            <person name="Murat C."/>
            <person name="Sun H."/>
            <person name="Tunlid A."/>
            <person name="Henrissat B."/>
            <person name="Grigoriev I.V."/>
            <person name="Hibbett D.S."/>
            <person name="Martin F."/>
            <person name="Nordberg H.P."/>
            <person name="Cantor M.N."/>
            <person name="Hua S.X."/>
        </authorList>
    </citation>
    <scope>NUCLEOTIDE SEQUENCE [LARGE SCALE GENOMIC DNA]</scope>
    <source>
        <strain evidence="7 8">F 1598</strain>
    </source>
</reference>
<dbReference type="SMART" id="SM00184">
    <property type="entry name" value="RING"/>
    <property type="match status" value="1"/>
</dbReference>
<dbReference type="InterPro" id="IPR027370">
    <property type="entry name" value="Znf-RING_euk"/>
</dbReference>
<dbReference type="SUPFAM" id="SSF57850">
    <property type="entry name" value="RING/U-box"/>
    <property type="match status" value="1"/>
</dbReference>
<dbReference type="InParanoid" id="A0A0C3G8W0"/>
<feature type="domain" description="RING-type" evidence="6">
    <location>
        <begin position="259"/>
        <end position="318"/>
    </location>
</feature>
<dbReference type="Pfam" id="PF13445">
    <property type="entry name" value="zf-RING_UBOX"/>
    <property type="match status" value="1"/>
</dbReference>
<evidence type="ECO:0000313" key="7">
    <source>
        <dbReference type="EMBL" id="KIM88174.1"/>
    </source>
</evidence>
<dbReference type="PROSITE" id="PS50089">
    <property type="entry name" value="ZF_RING_2"/>
    <property type="match status" value="1"/>
</dbReference>
<evidence type="ECO:0000256" key="2">
    <source>
        <dbReference type="ARBA" id="ARBA00022771"/>
    </source>
</evidence>
<dbReference type="InterPro" id="IPR058504">
    <property type="entry name" value="DUF8191"/>
</dbReference>
<feature type="compositionally biased region" description="Low complexity" evidence="5">
    <location>
        <begin position="82"/>
        <end position="92"/>
    </location>
</feature>
<gene>
    <name evidence="7" type="ORF">PILCRDRAFT_814091</name>
</gene>